<organism evidence="1 2">
    <name type="scientific">Lophiostoma macrostomum CBS 122681</name>
    <dbReference type="NCBI Taxonomy" id="1314788"/>
    <lineage>
        <taxon>Eukaryota</taxon>
        <taxon>Fungi</taxon>
        <taxon>Dikarya</taxon>
        <taxon>Ascomycota</taxon>
        <taxon>Pezizomycotina</taxon>
        <taxon>Dothideomycetes</taxon>
        <taxon>Pleosporomycetidae</taxon>
        <taxon>Pleosporales</taxon>
        <taxon>Lophiostomataceae</taxon>
        <taxon>Lophiostoma</taxon>
    </lineage>
</organism>
<accession>A0A6A6TAF4</accession>
<proteinExistence type="predicted"/>
<gene>
    <name evidence="1" type="ORF">K491DRAFT_369900</name>
</gene>
<protein>
    <submittedName>
        <fullName evidence="1">Uncharacterized protein</fullName>
    </submittedName>
</protein>
<evidence type="ECO:0000313" key="1">
    <source>
        <dbReference type="EMBL" id="KAF2656632.1"/>
    </source>
</evidence>
<name>A0A6A6TAF4_9PLEO</name>
<keyword evidence="2" id="KW-1185">Reference proteome</keyword>
<reference evidence="1" key="1">
    <citation type="journal article" date="2020" name="Stud. Mycol.">
        <title>101 Dothideomycetes genomes: a test case for predicting lifestyles and emergence of pathogens.</title>
        <authorList>
            <person name="Haridas S."/>
            <person name="Albert R."/>
            <person name="Binder M."/>
            <person name="Bloem J."/>
            <person name="Labutti K."/>
            <person name="Salamov A."/>
            <person name="Andreopoulos B."/>
            <person name="Baker S."/>
            <person name="Barry K."/>
            <person name="Bills G."/>
            <person name="Bluhm B."/>
            <person name="Cannon C."/>
            <person name="Castanera R."/>
            <person name="Culley D."/>
            <person name="Daum C."/>
            <person name="Ezra D."/>
            <person name="Gonzalez J."/>
            <person name="Henrissat B."/>
            <person name="Kuo A."/>
            <person name="Liang C."/>
            <person name="Lipzen A."/>
            <person name="Lutzoni F."/>
            <person name="Magnuson J."/>
            <person name="Mondo S."/>
            <person name="Nolan M."/>
            <person name="Ohm R."/>
            <person name="Pangilinan J."/>
            <person name="Park H.-J."/>
            <person name="Ramirez L."/>
            <person name="Alfaro M."/>
            <person name="Sun H."/>
            <person name="Tritt A."/>
            <person name="Yoshinaga Y."/>
            <person name="Zwiers L.-H."/>
            <person name="Turgeon B."/>
            <person name="Goodwin S."/>
            <person name="Spatafora J."/>
            <person name="Crous P."/>
            <person name="Grigoriev I."/>
        </authorList>
    </citation>
    <scope>NUCLEOTIDE SEQUENCE</scope>
    <source>
        <strain evidence="1">CBS 122681</strain>
    </source>
</reference>
<dbReference type="Proteomes" id="UP000799324">
    <property type="component" value="Unassembled WGS sequence"/>
</dbReference>
<sequence>MLVHSTSRTDGLLLPPFPICSLASSESNAYGVSIYYFYIRARVWEWLDWGMDWVRAGLGKTETEGMDWWCTNPSFPLIIISSSYTPRFETVLLAPVRQDSLRFRPLRTSQNQNGRPGTTRMKGPCVMSMAWESGRIWRLARLANRSMSRSRSRSRADFSMSLMYKTLLCDVDVGDLVTLPAFTRHGKGTAQFNGHARACLLVPPSFPIPSAPARRAMWV</sequence>
<dbReference type="AlphaFoldDB" id="A0A6A6TAF4"/>
<dbReference type="EMBL" id="MU004334">
    <property type="protein sequence ID" value="KAF2656632.1"/>
    <property type="molecule type" value="Genomic_DNA"/>
</dbReference>
<evidence type="ECO:0000313" key="2">
    <source>
        <dbReference type="Proteomes" id="UP000799324"/>
    </source>
</evidence>